<feature type="compositionally biased region" description="Polar residues" evidence="1">
    <location>
        <begin position="141"/>
        <end position="152"/>
    </location>
</feature>
<comment type="caution">
    <text evidence="2">The sequence shown here is derived from an EMBL/GenBank/DDBJ whole genome shotgun (WGS) entry which is preliminary data.</text>
</comment>
<reference evidence="2 3" key="1">
    <citation type="journal article" date="2018" name="BMC Genomics">
        <title>The genome of Naegleria lovaniensis, the basis for a comparative approach to unravel pathogenicity factors of the human pathogenic amoeba N. fowleri.</title>
        <authorList>
            <person name="Liechti N."/>
            <person name="Schurch N."/>
            <person name="Bruggmann R."/>
            <person name="Wittwer M."/>
        </authorList>
    </citation>
    <scope>NUCLEOTIDE SEQUENCE [LARGE SCALE GENOMIC DNA]</scope>
    <source>
        <strain evidence="2 3">ATCC 30569</strain>
    </source>
</reference>
<dbReference type="Proteomes" id="UP000816034">
    <property type="component" value="Unassembled WGS sequence"/>
</dbReference>
<feature type="compositionally biased region" description="Polar residues" evidence="1">
    <location>
        <begin position="42"/>
        <end position="60"/>
    </location>
</feature>
<feature type="compositionally biased region" description="Polar residues" evidence="1">
    <location>
        <begin position="159"/>
        <end position="168"/>
    </location>
</feature>
<accession>A0AA88H223</accession>
<dbReference type="EMBL" id="PYSW02000003">
    <property type="protein sequence ID" value="KAG2393148.1"/>
    <property type="molecule type" value="Genomic_DNA"/>
</dbReference>
<proteinExistence type="predicted"/>
<feature type="region of interest" description="Disordered" evidence="1">
    <location>
        <begin position="83"/>
        <end position="168"/>
    </location>
</feature>
<evidence type="ECO:0000313" key="3">
    <source>
        <dbReference type="Proteomes" id="UP000816034"/>
    </source>
</evidence>
<evidence type="ECO:0000313" key="2">
    <source>
        <dbReference type="EMBL" id="KAG2393148.1"/>
    </source>
</evidence>
<dbReference type="RefSeq" id="XP_044555042.1">
    <property type="nucleotide sequence ID" value="XM_044699944.1"/>
</dbReference>
<feature type="compositionally biased region" description="Polar residues" evidence="1">
    <location>
        <begin position="107"/>
        <end position="120"/>
    </location>
</feature>
<dbReference type="GeneID" id="68102179"/>
<feature type="compositionally biased region" description="Low complexity" evidence="1">
    <location>
        <begin position="25"/>
        <end position="37"/>
    </location>
</feature>
<feature type="compositionally biased region" description="Polar residues" evidence="1">
    <location>
        <begin position="83"/>
        <end position="100"/>
    </location>
</feature>
<keyword evidence="3" id="KW-1185">Reference proteome</keyword>
<feature type="compositionally biased region" description="Low complexity" evidence="1">
    <location>
        <begin position="257"/>
        <end position="271"/>
    </location>
</feature>
<feature type="region of interest" description="Disordered" evidence="1">
    <location>
        <begin position="1"/>
        <end position="65"/>
    </location>
</feature>
<name>A0AA88H223_NAELO</name>
<dbReference type="AlphaFoldDB" id="A0AA88H223"/>
<feature type="region of interest" description="Disordered" evidence="1">
    <location>
        <begin position="252"/>
        <end position="271"/>
    </location>
</feature>
<gene>
    <name evidence="2" type="ORF">C9374_009725</name>
</gene>
<evidence type="ECO:0000256" key="1">
    <source>
        <dbReference type="SAM" id="MobiDB-lite"/>
    </source>
</evidence>
<protein>
    <submittedName>
        <fullName evidence="2">Uncharacterized protein</fullName>
    </submittedName>
</protein>
<sequence>MMHHPHFIGGEKDMSVVNSKDDSSETNTENNNNNQQEGVALHSSSMNESFQCASPSTRNDTTNDEQKNQEFILLEQRISTMDINGNSSTCNLPRKQQQQEPTKRENATSQDHQPPSSLQKDSQELLEENNLGQHDDESKQENLQQQEPSSTEPLEKPSDSVTSLSSNNLQASNTFTALPAITAPTTMMHSSSSSNAILTPRSQALMDKRRNTLSIQPYFVHKRGSQELPELIPPTNPYRKIATLSNLKVSVNQPQETTSCNNNNSPSTSTKVTSMHALTTTLSPSSHHTSCNFSTPIPVTNGNVGVVSTSNVKSPTSSPTLVNNTSILNLSSNTNSPHQDSSYLKFRQALENDDYSLIDFGMEVNSAQTSASEITFPVPKTTSVEQMNRGTAFYGAEKLGSQQGNYYFNHPQTSTVESCRKNSVIDDSLSDNGYSPPTEITRHYELYIICIGDLDHCLVNNMLKTVGGHMYTTNRQVSFILKNTSEKVTFTFNFYSQFNWYLMDFLKDEAKDCHGMLFLFNITHTEGWNELKQIIAQKYINVPDFTKPSLVLGTYSHSNRKPSVVDTSQVISAIDKWKEKQIVTYLEIDVEDKDECKMALTHLATAIIQNLTEKGKKENTHRARGNLIFSKICGSVSDAD</sequence>
<feature type="compositionally biased region" description="Basic and acidic residues" evidence="1">
    <location>
        <begin position="9"/>
        <end position="23"/>
    </location>
</feature>
<organism evidence="2 3">
    <name type="scientific">Naegleria lovaniensis</name>
    <name type="common">Amoeba</name>
    <dbReference type="NCBI Taxonomy" id="51637"/>
    <lineage>
        <taxon>Eukaryota</taxon>
        <taxon>Discoba</taxon>
        <taxon>Heterolobosea</taxon>
        <taxon>Tetramitia</taxon>
        <taxon>Eutetramitia</taxon>
        <taxon>Vahlkampfiidae</taxon>
        <taxon>Naegleria</taxon>
    </lineage>
</organism>